<dbReference type="GO" id="GO:0016787">
    <property type="term" value="F:hydrolase activity"/>
    <property type="evidence" value="ECO:0007669"/>
    <property type="project" value="UniProtKB-KW"/>
</dbReference>
<dbReference type="PANTHER" id="PTHR35527">
    <property type="entry name" value="CHOLOYLGLYCINE HYDROLASE"/>
    <property type="match status" value="1"/>
</dbReference>
<keyword evidence="3" id="KW-0472">Membrane</keyword>
<keyword evidence="3" id="KW-1133">Transmembrane helix</keyword>
<dbReference type="Gene3D" id="3.60.60.10">
    <property type="entry name" value="Penicillin V Acylase, Chain A"/>
    <property type="match status" value="1"/>
</dbReference>
<organism evidence="5 6">
    <name type="scientific">Scytonema hofmannii FACHB-248</name>
    <dbReference type="NCBI Taxonomy" id="1842502"/>
    <lineage>
        <taxon>Bacteria</taxon>
        <taxon>Bacillati</taxon>
        <taxon>Cyanobacteriota</taxon>
        <taxon>Cyanophyceae</taxon>
        <taxon>Nostocales</taxon>
        <taxon>Scytonemataceae</taxon>
        <taxon>Scytonema</taxon>
    </lineage>
</organism>
<keyword evidence="3" id="KW-0812">Transmembrane</keyword>
<proteinExistence type="inferred from homology"/>
<reference evidence="5 6" key="1">
    <citation type="journal article" date="2020" name="ISME J.">
        <title>Comparative genomics reveals insights into cyanobacterial evolution and habitat adaptation.</title>
        <authorList>
            <person name="Chen M.Y."/>
            <person name="Teng W.K."/>
            <person name="Zhao L."/>
            <person name="Hu C.X."/>
            <person name="Zhou Y.K."/>
            <person name="Han B.P."/>
            <person name="Song L.R."/>
            <person name="Shu W.S."/>
        </authorList>
    </citation>
    <scope>NUCLEOTIDE SEQUENCE [LARGE SCALE GENOMIC DNA]</scope>
    <source>
        <strain evidence="5 6">FACHB-248</strain>
    </source>
</reference>
<sequence length="481" mass="55021">MKLNFRALSLAISSLLIGIAALVVCDLTQVSWNSHQVLNNLMNDLHFGIIPLVLLGCTRIIYSPKEGEFITVRSMDWRDYDMSLSVWVSPRSTDANKITRKGADGSMKGNQKALEWEPKYGSIVICNYEVATTDGMNDQGLVANALFLPSADYGPKDKLDKPYLAISGLAQYVLDTYESVEKAVVGLKEEKFRVFTDKIAVYRGYPQRTALDITLYLVLSDKSGDSAIFQYIQGEGGDYELKVYHKPEDKVLTNSYKVATNSLYDGQLKILENFGKKAEEEINWDSQEFSWDDVINPDDHKKPPVKDLNPQMNGTQMRFIRASFYSDRTEQTTEPKVRYPRSELTNIDAGSWTEKWTYEEKIARAFSLIRNLSTPLSVKGGENPFLSSTLWRTVADQTNKRYFFESARSIYPLYFDLPELLENLKTFLKLDLYLPAEYEDDPNEISLQKDQMKEKPEKVGKIEKETFTEVALTDWFSFDPF</sequence>
<dbReference type="PANTHER" id="PTHR35527:SF2">
    <property type="entry name" value="HYDROLASE"/>
    <property type="match status" value="1"/>
</dbReference>
<dbReference type="InterPro" id="IPR052193">
    <property type="entry name" value="Peptidase_C59"/>
</dbReference>
<dbReference type="RefSeq" id="WP_029632580.1">
    <property type="nucleotide sequence ID" value="NZ_JACJTA010000071.1"/>
</dbReference>
<dbReference type="Pfam" id="PF02275">
    <property type="entry name" value="CBAH"/>
    <property type="match status" value="1"/>
</dbReference>
<dbReference type="EMBL" id="JACJTA010000071">
    <property type="protein sequence ID" value="MBD2607738.1"/>
    <property type="molecule type" value="Genomic_DNA"/>
</dbReference>
<comment type="similarity">
    <text evidence="1">Belongs to the peptidase C59 family.</text>
</comment>
<dbReference type="Proteomes" id="UP000660380">
    <property type="component" value="Unassembled WGS sequence"/>
</dbReference>
<comment type="caution">
    <text evidence="5">The sequence shown here is derived from an EMBL/GenBank/DDBJ whole genome shotgun (WGS) entry which is preliminary data.</text>
</comment>
<keyword evidence="2 5" id="KW-0378">Hydrolase</keyword>
<name>A0ABR8GY95_9CYAN</name>
<evidence type="ECO:0000256" key="2">
    <source>
        <dbReference type="ARBA" id="ARBA00022801"/>
    </source>
</evidence>
<keyword evidence="6" id="KW-1185">Reference proteome</keyword>
<evidence type="ECO:0000256" key="3">
    <source>
        <dbReference type="SAM" id="Phobius"/>
    </source>
</evidence>
<evidence type="ECO:0000313" key="6">
    <source>
        <dbReference type="Proteomes" id="UP000660380"/>
    </source>
</evidence>
<dbReference type="InterPro" id="IPR029055">
    <property type="entry name" value="Ntn_hydrolases_N"/>
</dbReference>
<evidence type="ECO:0000313" key="5">
    <source>
        <dbReference type="EMBL" id="MBD2607738.1"/>
    </source>
</evidence>
<dbReference type="InterPro" id="IPR029132">
    <property type="entry name" value="CBAH/NAAA_C"/>
</dbReference>
<dbReference type="SUPFAM" id="SSF56235">
    <property type="entry name" value="N-terminal nucleophile aminohydrolases (Ntn hydrolases)"/>
    <property type="match status" value="1"/>
</dbReference>
<accession>A0ABR8GY95</accession>
<gene>
    <name evidence="5" type="ORF">H6G81_25215</name>
</gene>
<protein>
    <submittedName>
        <fullName evidence="5">Linear amide C-N hydrolase</fullName>
    </submittedName>
</protein>
<feature type="domain" description="Choloylglycine hydrolase/NAAA C-terminal" evidence="4">
    <location>
        <begin position="57"/>
        <end position="333"/>
    </location>
</feature>
<evidence type="ECO:0000256" key="1">
    <source>
        <dbReference type="ARBA" id="ARBA00006625"/>
    </source>
</evidence>
<evidence type="ECO:0000259" key="4">
    <source>
        <dbReference type="Pfam" id="PF02275"/>
    </source>
</evidence>
<feature type="transmembrane region" description="Helical" evidence="3">
    <location>
        <begin position="45"/>
        <end position="62"/>
    </location>
</feature>